<evidence type="ECO:0000313" key="4">
    <source>
        <dbReference type="Proteomes" id="UP000829364"/>
    </source>
</evidence>
<dbReference type="KEGG" id="ptkz:JDV02_007240"/>
<dbReference type="RefSeq" id="XP_047844712.1">
    <property type="nucleotide sequence ID" value="XM_047988714.1"/>
</dbReference>
<keyword evidence="4" id="KW-1185">Reference proteome</keyword>
<dbReference type="AlphaFoldDB" id="A0A9Q8VDJ4"/>
<feature type="compositionally biased region" description="Low complexity" evidence="1">
    <location>
        <begin position="52"/>
        <end position="64"/>
    </location>
</feature>
<name>A0A9Q8VDJ4_9HYPO</name>
<feature type="domain" description="FHA" evidence="2">
    <location>
        <begin position="164"/>
        <end position="193"/>
    </location>
</feature>
<evidence type="ECO:0000259" key="2">
    <source>
        <dbReference type="PROSITE" id="PS50006"/>
    </source>
</evidence>
<sequence>MSISSSIITINDDNDSDTFAWLVPTASSSVAQRALHLAPNAPLVLRRGGGPSSSSSIPAQHYPSSPNPLPLDVDAVVRLSFSQTTKHPGCFTIGTDPSACDLVLLPTCPLSHQPSFPSSSSNSSFPSSSSSFPPTSNSSSSSSSVDTAPPPPPPPATSGSSSGPFISRQHCALTFDDAARLVLHDFSARGTAVWLGWESAGDLVDHTWVLSGPPPPPPPPPSVVAPDPVADPDAMITTTTPIVTATMAAATPRTVIDIQGAHFQLLLNTRLAAADPVAYRAKVAAFCAPQAPSSFSSTTITTTCRNPPAHEYYCSSSSSMSLASNNGGSTGIPPWLADDPVLAALISSSSSSSSSRWVRESLLAGSPPPRIFKHVVVKAAAAAHEPAASTQEVYLWNVARPWEPMVRASA</sequence>
<feature type="region of interest" description="Disordered" evidence="1">
    <location>
        <begin position="45"/>
        <end position="68"/>
    </location>
</feature>
<accession>A0A9Q8VDJ4</accession>
<gene>
    <name evidence="3" type="ORF">JDV02_007240</name>
</gene>
<dbReference type="OrthoDB" id="10252171at2759"/>
<dbReference type="InterPro" id="IPR000253">
    <property type="entry name" value="FHA_dom"/>
</dbReference>
<dbReference type="EMBL" id="CP086359">
    <property type="protein sequence ID" value="UNI21231.1"/>
    <property type="molecule type" value="Genomic_DNA"/>
</dbReference>
<feature type="compositionally biased region" description="Low complexity" evidence="1">
    <location>
        <begin position="116"/>
        <end position="147"/>
    </location>
</feature>
<dbReference type="GeneID" id="72069188"/>
<reference evidence="3" key="1">
    <citation type="submission" date="2021-11" db="EMBL/GenBank/DDBJ databases">
        <title>Purpureocillium_takamizusanense_genome.</title>
        <authorList>
            <person name="Nguyen N.-H."/>
        </authorList>
    </citation>
    <scope>NUCLEOTIDE SEQUENCE</scope>
    <source>
        <strain evidence="3">PT3</strain>
    </source>
</reference>
<feature type="region of interest" description="Disordered" evidence="1">
    <location>
        <begin position="116"/>
        <end position="163"/>
    </location>
</feature>
<proteinExistence type="predicted"/>
<organism evidence="3 4">
    <name type="scientific">Purpureocillium takamizusanense</name>
    <dbReference type="NCBI Taxonomy" id="2060973"/>
    <lineage>
        <taxon>Eukaryota</taxon>
        <taxon>Fungi</taxon>
        <taxon>Dikarya</taxon>
        <taxon>Ascomycota</taxon>
        <taxon>Pezizomycotina</taxon>
        <taxon>Sordariomycetes</taxon>
        <taxon>Hypocreomycetidae</taxon>
        <taxon>Hypocreales</taxon>
        <taxon>Ophiocordycipitaceae</taxon>
        <taxon>Purpureocillium</taxon>
    </lineage>
</organism>
<dbReference type="PROSITE" id="PS50006">
    <property type="entry name" value="FHA_DOMAIN"/>
    <property type="match status" value="1"/>
</dbReference>
<protein>
    <recommendedName>
        <fullName evidence="2">FHA domain-containing protein</fullName>
    </recommendedName>
</protein>
<dbReference type="Proteomes" id="UP000829364">
    <property type="component" value="Chromosome 6"/>
</dbReference>
<evidence type="ECO:0000313" key="3">
    <source>
        <dbReference type="EMBL" id="UNI21231.1"/>
    </source>
</evidence>
<evidence type="ECO:0000256" key="1">
    <source>
        <dbReference type="SAM" id="MobiDB-lite"/>
    </source>
</evidence>